<name>A0ABQ1HFP9_9GAMM</name>
<feature type="chain" id="PRO_5044911760" description="Outer-membrane lipoprotein carrier protein" evidence="10">
    <location>
        <begin position="19"/>
        <end position="215"/>
    </location>
</feature>
<dbReference type="Pfam" id="PF03548">
    <property type="entry name" value="LolA"/>
    <property type="match status" value="1"/>
</dbReference>
<organism evidence="11 12">
    <name type="scientific">Arenimonas soli</name>
    <dbReference type="NCBI Taxonomy" id="2269504"/>
    <lineage>
        <taxon>Bacteria</taxon>
        <taxon>Pseudomonadati</taxon>
        <taxon>Pseudomonadota</taxon>
        <taxon>Gammaproteobacteria</taxon>
        <taxon>Lysobacterales</taxon>
        <taxon>Lysobacteraceae</taxon>
        <taxon>Arenimonas</taxon>
    </lineage>
</organism>
<comment type="subunit">
    <text evidence="3 10">Monomer.</text>
</comment>
<evidence type="ECO:0000256" key="6">
    <source>
        <dbReference type="ARBA" id="ARBA00022729"/>
    </source>
</evidence>
<evidence type="ECO:0000256" key="2">
    <source>
        <dbReference type="ARBA" id="ARBA00007615"/>
    </source>
</evidence>
<evidence type="ECO:0000256" key="7">
    <source>
        <dbReference type="ARBA" id="ARBA00022764"/>
    </source>
</evidence>
<comment type="function">
    <text evidence="10">Participates in the translocation of lipoproteins from the inner membrane to the outer membrane. Only forms a complex with a lipoprotein if the residue after the N-terminal Cys is not an aspartate (The Asp acts as a targeting signal to indicate that the lipoprotein should stay in the inner membrane).</text>
</comment>
<keyword evidence="12" id="KW-1185">Reference proteome</keyword>
<keyword evidence="5 10" id="KW-0813">Transport</keyword>
<comment type="similarity">
    <text evidence="2 10">Belongs to the LolA family.</text>
</comment>
<evidence type="ECO:0000313" key="11">
    <source>
        <dbReference type="EMBL" id="GGA75662.1"/>
    </source>
</evidence>
<protein>
    <recommendedName>
        <fullName evidence="4 10">Outer-membrane lipoprotein carrier protein</fullName>
    </recommendedName>
</protein>
<comment type="subcellular location">
    <subcellularLocation>
        <location evidence="1 10">Periplasm</location>
    </subcellularLocation>
</comment>
<dbReference type="NCBIfam" id="TIGR00547">
    <property type="entry name" value="lolA"/>
    <property type="match status" value="1"/>
</dbReference>
<keyword evidence="9 10" id="KW-0143">Chaperone</keyword>
<keyword evidence="7 10" id="KW-0574">Periplasm</keyword>
<accession>A0ABQ1HFP9</accession>
<feature type="signal peptide" evidence="10">
    <location>
        <begin position="1"/>
        <end position="18"/>
    </location>
</feature>
<dbReference type="SUPFAM" id="SSF89392">
    <property type="entry name" value="Prokaryotic lipoproteins and lipoprotein localization factors"/>
    <property type="match status" value="1"/>
</dbReference>
<dbReference type="RefSeq" id="WP_188662263.1">
    <property type="nucleotide sequence ID" value="NZ_BMKC01000001.1"/>
</dbReference>
<dbReference type="PANTHER" id="PTHR35869">
    <property type="entry name" value="OUTER-MEMBRANE LIPOPROTEIN CARRIER PROTEIN"/>
    <property type="match status" value="1"/>
</dbReference>
<gene>
    <name evidence="10 11" type="primary">lolA</name>
    <name evidence="11" type="ORF">GCM10011521_12290</name>
</gene>
<dbReference type="Proteomes" id="UP000623419">
    <property type="component" value="Unassembled WGS sequence"/>
</dbReference>
<dbReference type="PANTHER" id="PTHR35869:SF1">
    <property type="entry name" value="OUTER-MEMBRANE LIPOPROTEIN CARRIER PROTEIN"/>
    <property type="match status" value="1"/>
</dbReference>
<dbReference type="InterPro" id="IPR004564">
    <property type="entry name" value="OM_lipoprot_carrier_LolA-like"/>
</dbReference>
<dbReference type="EMBL" id="BMKC01000001">
    <property type="protein sequence ID" value="GGA75662.1"/>
    <property type="molecule type" value="Genomic_DNA"/>
</dbReference>
<reference evidence="12" key="1">
    <citation type="journal article" date="2019" name="Int. J. Syst. Evol. Microbiol.">
        <title>The Global Catalogue of Microorganisms (GCM) 10K type strain sequencing project: providing services to taxonomists for standard genome sequencing and annotation.</title>
        <authorList>
            <consortium name="The Broad Institute Genomics Platform"/>
            <consortium name="The Broad Institute Genome Sequencing Center for Infectious Disease"/>
            <person name="Wu L."/>
            <person name="Ma J."/>
        </authorList>
    </citation>
    <scope>NUCLEOTIDE SEQUENCE [LARGE SCALE GENOMIC DNA]</scope>
    <source>
        <strain evidence="12">CGMCC 1.15905</strain>
    </source>
</reference>
<evidence type="ECO:0000256" key="10">
    <source>
        <dbReference type="HAMAP-Rule" id="MF_00240"/>
    </source>
</evidence>
<dbReference type="CDD" id="cd16325">
    <property type="entry name" value="LolA"/>
    <property type="match status" value="1"/>
</dbReference>
<keyword evidence="11" id="KW-0449">Lipoprotein</keyword>
<keyword evidence="6 10" id="KW-0732">Signal</keyword>
<keyword evidence="8 10" id="KW-0653">Protein transport</keyword>
<evidence type="ECO:0000256" key="8">
    <source>
        <dbReference type="ARBA" id="ARBA00022927"/>
    </source>
</evidence>
<dbReference type="Gene3D" id="2.50.20.10">
    <property type="entry name" value="Lipoprotein localisation LolA/LolB/LppX"/>
    <property type="match status" value="1"/>
</dbReference>
<evidence type="ECO:0000256" key="1">
    <source>
        <dbReference type="ARBA" id="ARBA00004418"/>
    </source>
</evidence>
<evidence type="ECO:0000256" key="5">
    <source>
        <dbReference type="ARBA" id="ARBA00022448"/>
    </source>
</evidence>
<evidence type="ECO:0000256" key="4">
    <source>
        <dbReference type="ARBA" id="ARBA00014035"/>
    </source>
</evidence>
<dbReference type="InterPro" id="IPR029046">
    <property type="entry name" value="LolA/LolB/LppX"/>
</dbReference>
<dbReference type="InterPro" id="IPR018323">
    <property type="entry name" value="OM_lipoprot_carrier_LolA_Pbac"/>
</dbReference>
<evidence type="ECO:0000256" key="9">
    <source>
        <dbReference type="ARBA" id="ARBA00023186"/>
    </source>
</evidence>
<dbReference type="HAMAP" id="MF_00240">
    <property type="entry name" value="LolA"/>
    <property type="match status" value="1"/>
</dbReference>
<sequence precursor="true">MRLFVLFLLALAAPLAHAGARDQLDAFGAGMTGMAADFEQRVHAPDGELLESSSGTLKLRAPREFRWEVVQPFPQVIVADGTHVWIHDPDLEQVTVRIQSLEEQGSPLSVLVDPSELDRQFEVVEGVQSDGMSWLALTPRKPEESPFESARLGFDANGLVVMEMSDGLGQRTEVRFSGWQRNPDFDAGTFAFTPPPGTEVVGEMAQAAEVMPLAD</sequence>
<proteinExistence type="inferred from homology"/>
<comment type="caution">
    <text evidence="11">The sequence shown here is derived from an EMBL/GenBank/DDBJ whole genome shotgun (WGS) entry which is preliminary data.</text>
</comment>
<evidence type="ECO:0000313" key="12">
    <source>
        <dbReference type="Proteomes" id="UP000623419"/>
    </source>
</evidence>
<evidence type="ECO:0000256" key="3">
    <source>
        <dbReference type="ARBA" id="ARBA00011245"/>
    </source>
</evidence>